<evidence type="ECO:0000313" key="2">
    <source>
        <dbReference type="EMBL" id="PRH40730.1"/>
    </source>
</evidence>
<keyword evidence="1" id="KW-0732">Signal</keyword>
<organism evidence="2 3">
    <name type="scientific">Burkholderia vietnamiensis</name>
    <dbReference type="NCBI Taxonomy" id="60552"/>
    <lineage>
        <taxon>Bacteria</taxon>
        <taxon>Pseudomonadati</taxon>
        <taxon>Pseudomonadota</taxon>
        <taxon>Betaproteobacteria</taxon>
        <taxon>Burkholderiales</taxon>
        <taxon>Burkholderiaceae</taxon>
        <taxon>Burkholderia</taxon>
        <taxon>Burkholderia cepacia complex</taxon>
    </lineage>
</organism>
<evidence type="ECO:0000256" key="1">
    <source>
        <dbReference type="SAM" id="SignalP"/>
    </source>
</evidence>
<dbReference type="AlphaFoldDB" id="A0AA44XYZ5"/>
<reference evidence="2 3" key="1">
    <citation type="submission" date="2018-03" db="EMBL/GenBank/DDBJ databases">
        <authorList>
            <person name="Nguyen K."/>
            <person name="Fouts D."/>
            <person name="Sutton G."/>
        </authorList>
    </citation>
    <scope>NUCLEOTIDE SEQUENCE [LARGE SCALE GENOMIC DNA]</scope>
    <source>
        <strain evidence="2 3">AU3578</strain>
    </source>
</reference>
<feature type="signal peptide" evidence="1">
    <location>
        <begin position="1"/>
        <end position="20"/>
    </location>
</feature>
<name>A0AA44XYZ5_BURVI</name>
<sequence>MKKLTVALSAGLFLSLSAHAASHVGQCVFPKTKVGAGGRLVMTHPIYVFAGPSTSAPKHALTSLAAFTIKADAPGGLVQLVTVPDNDLPNPDSVAGKVIGWAKLSDFDFQELRNCN</sequence>
<comment type="caution">
    <text evidence="2">The sequence shown here is derived from an EMBL/GenBank/DDBJ whole genome shotgun (WGS) entry which is preliminary data.</text>
</comment>
<dbReference type="Proteomes" id="UP000237632">
    <property type="component" value="Unassembled WGS sequence"/>
</dbReference>
<gene>
    <name evidence="2" type="ORF">C6T65_19315</name>
</gene>
<proteinExistence type="predicted"/>
<dbReference type="RefSeq" id="WP_105856776.1">
    <property type="nucleotide sequence ID" value="NZ_PVHK01000137.1"/>
</dbReference>
<dbReference type="EMBL" id="PVHK01000137">
    <property type="protein sequence ID" value="PRH40730.1"/>
    <property type="molecule type" value="Genomic_DNA"/>
</dbReference>
<evidence type="ECO:0000313" key="3">
    <source>
        <dbReference type="Proteomes" id="UP000237632"/>
    </source>
</evidence>
<feature type="chain" id="PRO_5041242899" evidence="1">
    <location>
        <begin position="21"/>
        <end position="116"/>
    </location>
</feature>
<accession>A0AA44XYZ5</accession>
<protein>
    <submittedName>
        <fullName evidence="2">Uncharacterized protein</fullName>
    </submittedName>
</protein>